<reference evidence="2 3" key="1">
    <citation type="journal article" date="2021" name="Nat. Commun.">
        <title>Incipient diploidization of the medicinal plant Perilla within 10,000 years.</title>
        <authorList>
            <person name="Zhang Y."/>
            <person name="Shen Q."/>
            <person name="Leng L."/>
            <person name="Zhang D."/>
            <person name="Chen S."/>
            <person name="Shi Y."/>
            <person name="Ning Z."/>
            <person name="Chen S."/>
        </authorList>
    </citation>
    <scope>NUCLEOTIDE SEQUENCE [LARGE SCALE GENOMIC DNA]</scope>
    <source>
        <strain evidence="3">cv. PC099</strain>
    </source>
</reference>
<feature type="region of interest" description="Disordered" evidence="1">
    <location>
        <begin position="100"/>
        <end position="129"/>
    </location>
</feature>
<evidence type="ECO:0000313" key="2">
    <source>
        <dbReference type="EMBL" id="KAH6833501.1"/>
    </source>
</evidence>
<proteinExistence type="predicted"/>
<dbReference type="EMBL" id="SDAM02000058">
    <property type="protein sequence ID" value="KAH6833501.1"/>
    <property type="molecule type" value="Genomic_DNA"/>
</dbReference>
<organism evidence="2 3">
    <name type="scientific">Perilla frutescens var. hirtella</name>
    <name type="common">Perilla citriodora</name>
    <name type="synonym">Perilla setoyensis</name>
    <dbReference type="NCBI Taxonomy" id="608512"/>
    <lineage>
        <taxon>Eukaryota</taxon>
        <taxon>Viridiplantae</taxon>
        <taxon>Streptophyta</taxon>
        <taxon>Embryophyta</taxon>
        <taxon>Tracheophyta</taxon>
        <taxon>Spermatophyta</taxon>
        <taxon>Magnoliopsida</taxon>
        <taxon>eudicotyledons</taxon>
        <taxon>Gunneridae</taxon>
        <taxon>Pentapetalae</taxon>
        <taxon>asterids</taxon>
        <taxon>lamiids</taxon>
        <taxon>Lamiales</taxon>
        <taxon>Lamiaceae</taxon>
        <taxon>Nepetoideae</taxon>
        <taxon>Elsholtzieae</taxon>
        <taxon>Perilla</taxon>
    </lineage>
</organism>
<dbReference type="GO" id="GO:0051783">
    <property type="term" value="P:regulation of nuclear division"/>
    <property type="evidence" value="ECO:0007669"/>
    <property type="project" value="InterPro"/>
</dbReference>
<dbReference type="Proteomes" id="UP001190926">
    <property type="component" value="Unassembled WGS sequence"/>
</dbReference>
<gene>
    <name evidence="2" type="ORF">C2S53_020130</name>
</gene>
<evidence type="ECO:0000256" key="1">
    <source>
        <dbReference type="SAM" id="MobiDB-lite"/>
    </source>
</evidence>
<dbReference type="PANTHER" id="PTHR35119:SF1">
    <property type="entry name" value="PROTEIN POLYCHOME"/>
    <property type="match status" value="1"/>
</dbReference>
<dbReference type="PANTHER" id="PTHR35119">
    <property type="entry name" value="PROTEIN POLYCHOME"/>
    <property type="match status" value="1"/>
</dbReference>
<dbReference type="GO" id="GO:0005634">
    <property type="term" value="C:nucleus"/>
    <property type="evidence" value="ECO:0007669"/>
    <property type="project" value="InterPro"/>
</dbReference>
<keyword evidence="3" id="KW-1185">Reference proteome</keyword>
<comment type="caution">
    <text evidence="2">The sequence shown here is derived from an EMBL/GenBank/DDBJ whole genome shotgun (WGS) entry which is preliminary data.</text>
</comment>
<accession>A0AAD4PBN3</accession>
<dbReference type="AlphaFoldDB" id="A0AAD4PBN3"/>
<evidence type="ECO:0000313" key="3">
    <source>
        <dbReference type="Proteomes" id="UP001190926"/>
    </source>
</evidence>
<feature type="region of interest" description="Disordered" evidence="1">
    <location>
        <begin position="1"/>
        <end position="38"/>
    </location>
</feature>
<protein>
    <submittedName>
        <fullName evidence="2">Uv-b-insensitive 4</fullName>
    </submittedName>
</protein>
<name>A0AAD4PBN3_PERFH</name>
<dbReference type="InterPro" id="IPR034590">
    <property type="entry name" value="POLYCHOME/GIG1"/>
</dbReference>
<sequence length="220" mass="23857">MAGNPGLIGGAVATPRIRPLTGHGNLSPVVGSGRSRGAAFGTPKLRRIAPLIGPENLSHVVGSGRGGVRGRGGGVLPTWYPRRPLNDITAVVRAIERRRERGDGEGLQTQSPLIQDRTSHDHSVSTPGVFPEHKTAMVSEGLSFSNRRFPPSIGKVLKILLNVTHHNKGDTACLTPQKQLLNSIDTIVKVVMEELRKPKRTPSAKKAEREKRVWTLMSMR</sequence>